<feature type="domain" description="Transcription factor TFIIIB component B'' Myb" evidence="3">
    <location>
        <begin position="966"/>
        <end position="1047"/>
    </location>
</feature>
<dbReference type="InterPro" id="IPR009057">
    <property type="entry name" value="Homeodomain-like_sf"/>
</dbReference>
<feature type="compositionally biased region" description="Basic and acidic residues" evidence="2">
    <location>
        <begin position="239"/>
        <end position="275"/>
    </location>
</feature>
<evidence type="ECO:0000259" key="3">
    <source>
        <dbReference type="Pfam" id="PF15963"/>
    </source>
</evidence>
<sequence>MSLRFLKAKPKLNLSKDKKVRSALRNEAPKTDTQGQSTNDKKIQEEENEKLQERNSKLEVVPKSHCQDTLDCKSVDTNTKECIKEVETSTDNSEHVSNEKSVCVQNTQVNLKSLPNSNASVSSSISKDFVSSEKTSKEELIDTTVLQEINSEKSSINSVNNSPIEKKTLVSKSSISCMKNVFAKEIPVLSDTIVSKESISENKIKDPIIGDEFKDKDCSGHRNEKSIPSSITNKNSTNIERKTSQKSVLDKPPPELKKVPSKTKESPTKTKESPAKTKSLSSYIKQLEHEKKQQLPSQENKEKNLSKPIEKEKAPNPKKRNFEDCTAKPTVPHVIKKNESSIEQICENERNTSLVPVPKPEHSLSPCKEEKPISFDLIVNKQAVKKSPTKRTKVIEARIQKISNLIEANMNLLKNSQLSLNSKKERKLDNSGINKNDVKRDCNQSEQGKNMILTEENILSIPVIMSNTSDGSILENNEILPLMEDHMYAKPTCVNISSFEEIRISHSNESSITRPEKSLASVKIKNLTHEEKKNRKKLHPSKLNGLNAFQRALILEEENKSEDDQMSEASECEPTPFVDVNACTFNEQEEEEDTAVNQISYSFHDKEFQEFSGLCLVTKFIKQENGDSFCPEMKSEFTSPTIGTESANNSNYFEEKVVYSENIIYIEDSTCDENIPMDEELQDDIQHNFKHQESKESQRKCNENFTSRQHRNVTFNFSENIKHESKDTKVKIENKTRKRKIKEEIIAAEFGVAIDVGDDESKNKKENETNNSIQVDIEEPKRRVKIKKDEDYEYLPVDEPCDSSSDLEIDIDERNFVINGKKMKGMKKKPSESIFLKRQHETLKKIKSQASWKDNLTVNDLIFYNPESNPMTNPPDISIVKTNNETILGKTEPSETQDQSEDEEAVDNPEPVPQLKISADGKLIVDPKSLIIEETGLKKSKERLLHSEALVESKYTIKKFDNLYSKRQIKRTTSDWSPEDTIMFYRALNTIGTDFSMMATLFENKTRNCIKRKFKLEERKNPTLLSKALRNFNSFDIDELKSELNADRLRAERIKKEEKERLEMIKQEKKQKKQSKPKVNRNTSLCGKLIQDSIQRNPPYVKPHFELYTVVNESNNLDSNVNITKKILML</sequence>
<feature type="region of interest" description="Disordered" evidence="2">
    <location>
        <begin position="210"/>
        <end position="325"/>
    </location>
</feature>
<dbReference type="GO" id="GO:0070898">
    <property type="term" value="P:RNA polymerase III preinitiation complex assembly"/>
    <property type="evidence" value="ECO:0007669"/>
    <property type="project" value="TreeGrafter"/>
</dbReference>
<organism evidence="4">
    <name type="scientific">Cacopsylla melanoneura</name>
    <dbReference type="NCBI Taxonomy" id="428564"/>
    <lineage>
        <taxon>Eukaryota</taxon>
        <taxon>Metazoa</taxon>
        <taxon>Ecdysozoa</taxon>
        <taxon>Arthropoda</taxon>
        <taxon>Hexapoda</taxon>
        <taxon>Insecta</taxon>
        <taxon>Pterygota</taxon>
        <taxon>Neoptera</taxon>
        <taxon>Paraneoptera</taxon>
        <taxon>Hemiptera</taxon>
        <taxon>Sternorrhyncha</taxon>
        <taxon>Psylloidea</taxon>
        <taxon>Psyllidae</taxon>
        <taxon>Psyllinae</taxon>
        <taxon>Cacopsylla</taxon>
    </lineage>
</organism>
<dbReference type="Gene3D" id="1.20.58.1880">
    <property type="match status" value="1"/>
</dbReference>
<dbReference type="GO" id="GO:0000126">
    <property type="term" value="C:transcription factor TFIIIB complex"/>
    <property type="evidence" value="ECO:0007669"/>
    <property type="project" value="TreeGrafter"/>
</dbReference>
<feature type="region of interest" description="Disordered" evidence="2">
    <location>
        <begin position="891"/>
        <end position="914"/>
    </location>
</feature>
<accession>A0A8D8M2T6</accession>
<dbReference type="SUPFAM" id="SSF46689">
    <property type="entry name" value="Homeodomain-like"/>
    <property type="match status" value="1"/>
</dbReference>
<feature type="compositionally biased region" description="Basic residues" evidence="2">
    <location>
        <begin position="1"/>
        <end position="10"/>
    </location>
</feature>
<protein>
    <submittedName>
        <fullName evidence="4">Transcription factor TFIIIB component B'' homolog</fullName>
    </submittedName>
</protein>
<feature type="compositionally biased region" description="Basic and acidic residues" evidence="2">
    <location>
        <begin position="39"/>
        <end position="62"/>
    </location>
</feature>
<dbReference type="AlphaFoldDB" id="A0A8D8M2T6"/>
<dbReference type="InterPro" id="IPR039467">
    <property type="entry name" value="TFIIIB_B''_Myb"/>
</dbReference>
<feature type="region of interest" description="Disordered" evidence="2">
    <location>
        <begin position="1"/>
        <end position="62"/>
    </location>
</feature>
<reference evidence="4" key="1">
    <citation type="submission" date="2021-05" db="EMBL/GenBank/DDBJ databases">
        <authorList>
            <person name="Alioto T."/>
            <person name="Alioto T."/>
            <person name="Gomez Garrido J."/>
        </authorList>
    </citation>
    <scope>NUCLEOTIDE SEQUENCE</scope>
</reference>
<comment type="subcellular location">
    <subcellularLocation>
        <location evidence="1">Nucleus</location>
    </subcellularLocation>
</comment>
<evidence type="ECO:0000256" key="1">
    <source>
        <dbReference type="ARBA" id="ARBA00004123"/>
    </source>
</evidence>
<dbReference type="EMBL" id="HBUF01033649">
    <property type="protein sequence ID" value="CAG6615721.1"/>
    <property type="molecule type" value="Transcribed_RNA"/>
</dbReference>
<feature type="compositionally biased region" description="Basic residues" evidence="2">
    <location>
        <begin position="1069"/>
        <end position="1079"/>
    </location>
</feature>
<dbReference type="PANTHER" id="PTHR22929">
    <property type="entry name" value="RNA POLYMERASE III TRANSCRIPTION INITIATION FACTOR B"/>
    <property type="match status" value="1"/>
</dbReference>
<feature type="compositionally biased region" description="Polar residues" evidence="2">
    <location>
        <begin position="226"/>
        <end position="238"/>
    </location>
</feature>
<dbReference type="Pfam" id="PF15963">
    <property type="entry name" value="Myb_DNA-bind_7"/>
    <property type="match status" value="1"/>
</dbReference>
<evidence type="ECO:0000256" key="2">
    <source>
        <dbReference type="SAM" id="MobiDB-lite"/>
    </source>
</evidence>
<feature type="region of interest" description="Disordered" evidence="2">
    <location>
        <begin position="1062"/>
        <end position="1082"/>
    </location>
</feature>
<name>A0A8D8M2T6_9HEMI</name>
<dbReference type="GO" id="GO:0005634">
    <property type="term" value="C:nucleus"/>
    <property type="evidence" value="ECO:0007669"/>
    <property type="project" value="UniProtKB-SubCell"/>
</dbReference>
<evidence type="ECO:0000313" key="4">
    <source>
        <dbReference type="EMBL" id="CAG6615721.1"/>
    </source>
</evidence>
<proteinExistence type="predicted"/>
<feature type="compositionally biased region" description="Basic and acidic residues" evidence="2">
    <location>
        <begin position="210"/>
        <end position="225"/>
    </location>
</feature>
<feature type="compositionally biased region" description="Acidic residues" evidence="2">
    <location>
        <begin position="898"/>
        <end position="907"/>
    </location>
</feature>
<dbReference type="PANTHER" id="PTHR22929:SF0">
    <property type="entry name" value="TRANSCRIPTION FACTOR TFIIIB COMPONENT B'' HOMOLOG"/>
    <property type="match status" value="1"/>
</dbReference>
<feature type="compositionally biased region" description="Basic and acidic residues" evidence="2">
    <location>
        <begin position="286"/>
        <end position="325"/>
    </location>
</feature>
<feature type="region of interest" description="Disordered" evidence="2">
    <location>
        <begin position="423"/>
        <end position="444"/>
    </location>
</feature>
<dbReference type="GO" id="GO:0001156">
    <property type="term" value="F:TFIIIC-class transcription factor complex binding"/>
    <property type="evidence" value="ECO:0007669"/>
    <property type="project" value="TreeGrafter"/>
</dbReference>